<evidence type="ECO:0000313" key="1">
    <source>
        <dbReference type="EMBL" id="MFC6880613.1"/>
    </source>
</evidence>
<protein>
    <submittedName>
        <fullName evidence="1">GNAT family N-acetyltransferase</fullName>
    </submittedName>
</protein>
<dbReference type="InterPro" id="IPR038764">
    <property type="entry name" value="GNAT_N_AcTrfase_prd"/>
</dbReference>
<proteinExistence type="predicted"/>
<evidence type="ECO:0000313" key="2">
    <source>
        <dbReference type="Proteomes" id="UP001596380"/>
    </source>
</evidence>
<dbReference type="EMBL" id="JBHSXS010000005">
    <property type="protein sequence ID" value="MFC6880613.1"/>
    <property type="molecule type" value="Genomic_DNA"/>
</dbReference>
<sequence>MFEVREVAGLSELEDLYGVVDAVWRPGPDAAPVQVELLRALAHSGNYVAGAFEDGRMVGVSVGFLAAPPGVSLHSHITGAVRPGAGWALKLHQREWALARGLSRITWTFDPLVRRNAHFNLVKLGARPEEYLPSFYGAVEDSINGGDETDRVLAVWPLNDARVVAAVEGRREAVPDGAVALGERDGRPVRGEGGGATLLVAVPEDVRELRRRDRGLAREWRLAVRDVLGGLMADGARVTGFGPGGYVVEAP</sequence>
<dbReference type="SUPFAM" id="SSF55729">
    <property type="entry name" value="Acyl-CoA N-acyltransferases (Nat)"/>
    <property type="match status" value="1"/>
</dbReference>
<organism evidence="1 2">
    <name type="scientific">Actinomadura yumaensis</name>
    <dbReference type="NCBI Taxonomy" id="111807"/>
    <lineage>
        <taxon>Bacteria</taxon>
        <taxon>Bacillati</taxon>
        <taxon>Actinomycetota</taxon>
        <taxon>Actinomycetes</taxon>
        <taxon>Streptosporangiales</taxon>
        <taxon>Thermomonosporaceae</taxon>
        <taxon>Actinomadura</taxon>
    </lineage>
</organism>
<dbReference type="PANTHER" id="PTHR41700">
    <property type="entry name" value="GCN5-RELATED N-ACETYLTRANSFERASE"/>
    <property type="match status" value="1"/>
</dbReference>
<reference evidence="2" key="1">
    <citation type="journal article" date="2019" name="Int. J. Syst. Evol. Microbiol.">
        <title>The Global Catalogue of Microorganisms (GCM) 10K type strain sequencing project: providing services to taxonomists for standard genome sequencing and annotation.</title>
        <authorList>
            <consortium name="The Broad Institute Genomics Platform"/>
            <consortium name="The Broad Institute Genome Sequencing Center for Infectious Disease"/>
            <person name="Wu L."/>
            <person name="Ma J."/>
        </authorList>
    </citation>
    <scope>NUCLEOTIDE SEQUENCE [LARGE SCALE GENOMIC DNA]</scope>
    <source>
        <strain evidence="2">JCM 3369</strain>
    </source>
</reference>
<keyword evidence="2" id="KW-1185">Reference proteome</keyword>
<accession>A0ABW2CIS8</accession>
<name>A0ABW2CIS8_9ACTN</name>
<dbReference type="PANTHER" id="PTHR41700:SF1">
    <property type="entry name" value="N-ACETYLTRANSFERASE DOMAIN-CONTAINING PROTEIN"/>
    <property type="match status" value="1"/>
</dbReference>
<dbReference type="RefSeq" id="WP_378044852.1">
    <property type="nucleotide sequence ID" value="NZ_JBHSXE010000001.1"/>
</dbReference>
<dbReference type="Proteomes" id="UP001596380">
    <property type="component" value="Unassembled WGS sequence"/>
</dbReference>
<comment type="caution">
    <text evidence="1">The sequence shown here is derived from an EMBL/GenBank/DDBJ whole genome shotgun (WGS) entry which is preliminary data.</text>
</comment>
<gene>
    <name evidence="1" type="ORF">ACFQKB_12655</name>
</gene>
<dbReference type="InterPro" id="IPR016181">
    <property type="entry name" value="Acyl_CoA_acyltransferase"/>
</dbReference>